<comment type="function">
    <text evidence="5">Catalyzes the synthesis of gamma-glutamylcysteine (gamma-GC).</text>
</comment>
<dbReference type="GO" id="GO:0004357">
    <property type="term" value="F:glutamate-cysteine ligase activity"/>
    <property type="evidence" value="ECO:0007669"/>
    <property type="project" value="UniProtKB-UniRule"/>
</dbReference>
<dbReference type="PANTHER" id="PTHR34378">
    <property type="entry name" value="GLUTAMATE--CYSTEINE LIGASE, CHLOROPLASTIC"/>
    <property type="match status" value="1"/>
</dbReference>
<gene>
    <name evidence="6" type="ORF">IAA63_09460</name>
</gene>
<keyword evidence="1 5" id="KW-0436">Ligase</keyword>
<dbReference type="GO" id="GO:0006750">
    <property type="term" value="P:glutathione biosynthetic process"/>
    <property type="evidence" value="ECO:0007669"/>
    <property type="project" value="UniProtKB-UniRule"/>
</dbReference>
<evidence type="ECO:0000256" key="2">
    <source>
        <dbReference type="ARBA" id="ARBA00022741"/>
    </source>
</evidence>
<dbReference type="GO" id="GO:0005524">
    <property type="term" value="F:ATP binding"/>
    <property type="evidence" value="ECO:0007669"/>
    <property type="project" value="UniProtKB-UniRule"/>
</dbReference>
<evidence type="ECO:0000313" key="7">
    <source>
        <dbReference type="Proteomes" id="UP000886723"/>
    </source>
</evidence>
<dbReference type="Pfam" id="PF04107">
    <property type="entry name" value="GCS2"/>
    <property type="match status" value="1"/>
</dbReference>
<comment type="caution">
    <text evidence="6">The sequence shown here is derived from an EMBL/GenBank/DDBJ whole genome shotgun (WGS) entry which is preliminary data.</text>
</comment>
<accession>A0A9D1T6X9</accession>
<evidence type="ECO:0000256" key="5">
    <source>
        <dbReference type="PIRNR" id="PIRNR017901"/>
    </source>
</evidence>
<evidence type="ECO:0000256" key="1">
    <source>
        <dbReference type="ARBA" id="ARBA00022598"/>
    </source>
</evidence>
<proteinExistence type="inferred from homology"/>
<sequence length="422" mass="48163">MNYYEENLSRLIRHFERGCKMDCFRKLGLEVEHFIVDKSTGKSVSYYGERGVEAILREMEGQYPHSYYEGDHLLGLYNSDYSLSLEPAAQLEISVNPRGEISHIRQIYRHFISQITPVLESYGYRLVTRGYQPVSRAAELPLIPKKRYACMDDYFKTSGSRGLHMMRGTASAQISIDYFSEEDCVRKMRAAYILGPAIKLLTDCTPVFEGQPAKGHLTRTAIWRDVDPKRCGICPGLFSEDFGFRSYAEYLMRLPLIFVPEAGGQDSYVRDRTAADIWKEEALSPGQVEHILSMTFLDVRLKHYLELRAADSMPFSHVCAYLALVKGIFFHEDALARILAAPVGEKEILAAEDSLMEKGFAGEIYGMPAAEYCRMVVRMAKSHLRPDEQALLHPMEQMIEENSESGTAAIKEKRNLTQYYEE</sequence>
<dbReference type="SUPFAM" id="SSF55931">
    <property type="entry name" value="Glutamine synthetase/guanido kinase"/>
    <property type="match status" value="1"/>
</dbReference>
<dbReference type="InterPro" id="IPR006336">
    <property type="entry name" value="GCS2"/>
</dbReference>
<evidence type="ECO:0000256" key="4">
    <source>
        <dbReference type="ARBA" id="ARBA00048819"/>
    </source>
</evidence>
<evidence type="ECO:0000313" key="6">
    <source>
        <dbReference type="EMBL" id="HIV13349.1"/>
    </source>
</evidence>
<evidence type="ECO:0000256" key="3">
    <source>
        <dbReference type="ARBA" id="ARBA00022840"/>
    </source>
</evidence>
<dbReference type="PANTHER" id="PTHR34378:SF1">
    <property type="entry name" value="GLUTAMATE--CYSTEINE LIGASE, CHLOROPLASTIC"/>
    <property type="match status" value="1"/>
</dbReference>
<dbReference type="InterPro" id="IPR014746">
    <property type="entry name" value="Gln_synth/guanido_kin_cat_dom"/>
</dbReference>
<dbReference type="AlphaFoldDB" id="A0A9D1T6X9"/>
<name>A0A9D1T6X9_9FIRM</name>
<dbReference type="EC" id="6.3.2.2" evidence="5"/>
<organism evidence="6 7">
    <name type="scientific">Candidatus Pullilachnospira stercoravium</name>
    <dbReference type="NCBI Taxonomy" id="2840913"/>
    <lineage>
        <taxon>Bacteria</taxon>
        <taxon>Bacillati</taxon>
        <taxon>Bacillota</taxon>
        <taxon>Clostridia</taxon>
        <taxon>Lachnospirales</taxon>
        <taxon>Lachnospiraceae</taxon>
        <taxon>Lachnospiraceae incertae sedis</taxon>
        <taxon>Candidatus Pullilachnospira</taxon>
    </lineage>
</organism>
<protein>
    <recommendedName>
        <fullName evidence="5">Glutamate--cysteine ligase</fullName>
        <ecNumber evidence="5">6.3.2.2</ecNumber>
    </recommendedName>
</protein>
<comment type="catalytic activity">
    <reaction evidence="4 5">
        <text>L-cysteine + L-glutamate + ATP = gamma-L-glutamyl-L-cysteine + ADP + phosphate + H(+)</text>
        <dbReference type="Rhea" id="RHEA:13285"/>
        <dbReference type="ChEBI" id="CHEBI:15378"/>
        <dbReference type="ChEBI" id="CHEBI:29985"/>
        <dbReference type="ChEBI" id="CHEBI:30616"/>
        <dbReference type="ChEBI" id="CHEBI:35235"/>
        <dbReference type="ChEBI" id="CHEBI:43474"/>
        <dbReference type="ChEBI" id="CHEBI:58173"/>
        <dbReference type="ChEBI" id="CHEBI:456216"/>
        <dbReference type="EC" id="6.3.2.2"/>
    </reaction>
</comment>
<comment type="similarity">
    <text evidence="5">Belongs to the glutamate--cysteine ligase type 2 family. EgtA subfamily.</text>
</comment>
<reference evidence="6" key="1">
    <citation type="submission" date="2020-10" db="EMBL/GenBank/DDBJ databases">
        <authorList>
            <person name="Gilroy R."/>
        </authorList>
    </citation>
    <scope>NUCLEOTIDE SEQUENCE</scope>
    <source>
        <strain evidence="6">ChiBcec2-4451</strain>
    </source>
</reference>
<dbReference type="EMBL" id="DVON01000199">
    <property type="protein sequence ID" value="HIV13349.1"/>
    <property type="molecule type" value="Genomic_DNA"/>
</dbReference>
<keyword evidence="2 5" id="KW-0547">Nucleotide-binding</keyword>
<dbReference type="InterPro" id="IPR035434">
    <property type="entry name" value="GCL_bact_plant"/>
</dbReference>
<dbReference type="Gene3D" id="3.30.590.20">
    <property type="match status" value="1"/>
</dbReference>
<dbReference type="PIRSF" id="PIRSF017901">
    <property type="entry name" value="GCL"/>
    <property type="match status" value="1"/>
</dbReference>
<reference evidence="6" key="2">
    <citation type="journal article" date="2021" name="PeerJ">
        <title>Extensive microbial diversity within the chicken gut microbiome revealed by metagenomics and culture.</title>
        <authorList>
            <person name="Gilroy R."/>
            <person name="Ravi A."/>
            <person name="Getino M."/>
            <person name="Pursley I."/>
            <person name="Horton D.L."/>
            <person name="Alikhan N.F."/>
            <person name="Baker D."/>
            <person name="Gharbi K."/>
            <person name="Hall N."/>
            <person name="Watson M."/>
            <person name="Adriaenssens E.M."/>
            <person name="Foster-Nyarko E."/>
            <person name="Jarju S."/>
            <person name="Secka A."/>
            <person name="Antonio M."/>
            <person name="Oren A."/>
            <person name="Chaudhuri R.R."/>
            <person name="La Ragione R."/>
            <person name="Hildebrand F."/>
            <person name="Pallen M.J."/>
        </authorList>
    </citation>
    <scope>NUCLEOTIDE SEQUENCE</scope>
    <source>
        <strain evidence="6">ChiBcec2-4451</strain>
    </source>
</reference>
<keyword evidence="3 5" id="KW-0067">ATP-binding</keyword>
<dbReference type="Proteomes" id="UP000886723">
    <property type="component" value="Unassembled WGS sequence"/>
</dbReference>